<gene>
    <name evidence="1" type="ORF">WCU84_03235</name>
</gene>
<sequence length="77" mass="8885">MHSDSFAMGNENERIFLSRQQVMAPECLCALPTQTVPWPYIGGVIQRMIAENRQEDGQSEIQMMFFIYLNSVTHIFS</sequence>
<protein>
    <submittedName>
        <fullName evidence="1">Uncharacterized protein</fullName>
    </submittedName>
</protein>
<proteinExistence type="predicted"/>
<accession>A0ABU8JI71</accession>
<dbReference type="RefSeq" id="WP_336728965.1">
    <property type="nucleotide sequence ID" value="NZ_JBBBOO010000002.1"/>
</dbReference>
<keyword evidence="2" id="KW-1185">Reference proteome</keyword>
<evidence type="ECO:0000313" key="2">
    <source>
        <dbReference type="Proteomes" id="UP001359469"/>
    </source>
</evidence>
<dbReference type="EMBL" id="JBBBOO010000002">
    <property type="protein sequence ID" value="MEI7062691.1"/>
    <property type="molecule type" value="Genomic_DNA"/>
</dbReference>
<comment type="caution">
    <text evidence="1">The sequence shown here is derived from an EMBL/GenBank/DDBJ whole genome shotgun (WGS) entry which is preliminary data.</text>
</comment>
<evidence type="ECO:0000313" key="1">
    <source>
        <dbReference type="EMBL" id="MEI7062691.1"/>
    </source>
</evidence>
<organism evidence="1 2">
    <name type="scientific">Dickeya chrysanthemi</name>
    <name type="common">Pectobacterium chrysanthemi</name>
    <name type="synonym">Erwinia chrysanthemi</name>
    <dbReference type="NCBI Taxonomy" id="556"/>
    <lineage>
        <taxon>Bacteria</taxon>
        <taxon>Pseudomonadati</taxon>
        <taxon>Pseudomonadota</taxon>
        <taxon>Gammaproteobacteria</taxon>
        <taxon>Enterobacterales</taxon>
        <taxon>Pectobacteriaceae</taxon>
        <taxon>Dickeya</taxon>
    </lineage>
</organism>
<reference evidence="1 2" key="1">
    <citation type="submission" date="2024-03" db="EMBL/GenBank/DDBJ databases">
        <title>Analysis of soft rot Pectobacteriaceae population diversity in US potato growing regions between 2016 and 2022.</title>
        <authorList>
            <person name="Ma X."/>
            <person name="Zhang X."/>
            <person name="Stodghill P."/>
            <person name="Rioux R."/>
            <person name="Babler B."/>
            <person name="Shrestha S."/>
            <person name="Babler B."/>
            <person name="Rivedal H."/>
            <person name="Frost K."/>
            <person name="Hao J."/>
            <person name="Secor G."/>
            <person name="Swingle B."/>
        </authorList>
    </citation>
    <scope>NUCLEOTIDE SEQUENCE [LARGE SCALE GENOMIC DNA]</scope>
    <source>
        <strain evidence="1 2">SR64</strain>
    </source>
</reference>
<name>A0ABU8JI71_DICCH</name>
<dbReference type="Proteomes" id="UP001359469">
    <property type="component" value="Unassembled WGS sequence"/>
</dbReference>